<name>A0A7R9LPE1_9ACAR</name>
<evidence type="ECO:0000313" key="1">
    <source>
        <dbReference type="EMBL" id="CAD7645343.1"/>
    </source>
</evidence>
<dbReference type="AlphaFoldDB" id="A0A7R9LPE1"/>
<accession>A0A7R9LPE1</accession>
<reference evidence="1" key="1">
    <citation type="submission" date="2020-11" db="EMBL/GenBank/DDBJ databases">
        <authorList>
            <person name="Tran Van P."/>
        </authorList>
    </citation>
    <scope>NUCLEOTIDE SEQUENCE</scope>
</reference>
<feature type="non-terminal residue" evidence="1">
    <location>
        <position position="43"/>
    </location>
</feature>
<dbReference type="OrthoDB" id="9985976at2759"/>
<dbReference type="EMBL" id="CAJPIZ010033853">
    <property type="protein sequence ID" value="CAG2120515.1"/>
    <property type="molecule type" value="Genomic_DNA"/>
</dbReference>
<protein>
    <submittedName>
        <fullName evidence="1">Uncharacterized protein</fullName>
    </submittedName>
</protein>
<dbReference type="EMBL" id="OC888428">
    <property type="protein sequence ID" value="CAD7645343.1"/>
    <property type="molecule type" value="Genomic_DNA"/>
</dbReference>
<dbReference type="Proteomes" id="UP000759131">
    <property type="component" value="Unassembled WGS sequence"/>
</dbReference>
<sequence>MTVSTQENGHDNTQDMNKLIDCLINYAKEYHIKRLDPFYMREK</sequence>
<keyword evidence="2" id="KW-1185">Reference proteome</keyword>
<evidence type="ECO:0000313" key="2">
    <source>
        <dbReference type="Proteomes" id="UP000759131"/>
    </source>
</evidence>
<proteinExistence type="predicted"/>
<organism evidence="1">
    <name type="scientific">Medioppia subpectinata</name>
    <dbReference type="NCBI Taxonomy" id="1979941"/>
    <lineage>
        <taxon>Eukaryota</taxon>
        <taxon>Metazoa</taxon>
        <taxon>Ecdysozoa</taxon>
        <taxon>Arthropoda</taxon>
        <taxon>Chelicerata</taxon>
        <taxon>Arachnida</taxon>
        <taxon>Acari</taxon>
        <taxon>Acariformes</taxon>
        <taxon>Sarcoptiformes</taxon>
        <taxon>Oribatida</taxon>
        <taxon>Brachypylina</taxon>
        <taxon>Oppioidea</taxon>
        <taxon>Oppiidae</taxon>
        <taxon>Medioppia</taxon>
    </lineage>
</organism>
<gene>
    <name evidence="1" type="ORF">OSB1V03_LOCUS20462</name>
</gene>